<dbReference type="SMART" id="SM00719">
    <property type="entry name" value="Plus3"/>
    <property type="match status" value="1"/>
</dbReference>
<accession>C5MG76</accession>
<dbReference type="STRING" id="294747.C5MG76"/>
<dbReference type="GO" id="GO:0000791">
    <property type="term" value="C:euchromatin"/>
    <property type="evidence" value="ECO:0007669"/>
    <property type="project" value="EnsemblFungi"/>
</dbReference>
<feature type="region of interest" description="Disordered" evidence="2">
    <location>
        <begin position="119"/>
        <end position="206"/>
    </location>
</feature>
<name>C5MG76_CANTT</name>
<dbReference type="RefSeq" id="XP_002550771.1">
    <property type="nucleotide sequence ID" value="XM_002550725.1"/>
</dbReference>
<dbReference type="GO" id="GO:0090262">
    <property type="term" value="P:regulation of transcription-coupled nucleotide-excision repair"/>
    <property type="evidence" value="ECO:0007669"/>
    <property type="project" value="EnsemblFungi"/>
</dbReference>
<dbReference type="GO" id="GO:0031126">
    <property type="term" value="P:sno(s)RNA 3'-end processing"/>
    <property type="evidence" value="ECO:0007669"/>
    <property type="project" value="EnsemblFungi"/>
</dbReference>
<dbReference type="EMBL" id="GG692401">
    <property type="protein sequence ID" value="EER31339.1"/>
    <property type="molecule type" value="Genomic_DNA"/>
</dbReference>
<reference evidence="4 5" key="1">
    <citation type="journal article" date="2009" name="Nature">
        <title>Evolution of pathogenicity and sexual reproduction in eight Candida genomes.</title>
        <authorList>
            <person name="Butler G."/>
            <person name="Rasmussen M.D."/>
            <person name="Lin M.F."/>
            <person name="Santos M.A."/>
            <person name="Sakthikumar S."/>
            <person name="Munro C.A."/>
            <person name="Rheinbay E."/>
            <person name="Grabherr M."/>
            <person name="Forche A."/>
            <person name="Reedy J.L."/>
            <person name="Agrafioti I."/>
            <person name="Arnaud M.B."/>
            <person name="Bates S."/>
            <person name="Brown A.J."/>
            <person name="Brunke S."/>
            <person name="Costanzo M.C."/>
            <person name="Fitzpatrick D.A."/>
            <person name="de Groot P.W."/>
            <person name="Harris D."/>
            <person name="Hoyer L.L."/>
            <person name="Hube B."/>
            <person name="Klis F.M."/>
            <person name="Kodira C."/>
            <person name="Lennard N."/>
            <person name="Logue M.E."/>
            <person name="Martin R."/>
            <person name="Neiman A.M."/>
            <person name="Nikolaou E."/>
            <person name="Quail M.A."/>
            <person name="Quinn J."/>
            <person name="Santos M.C."/>
            <person name="Schmitzberger F.F."/>
            <person name="Sherlock G."/>
            <person name="Shah P."/>
            <person name="Silverstein K.A."/>
            <person name="Skrzypek M.S."/>
            <person name="Soll D."/>
            <person name="Staggs R."/>
            <person name="Stansfield I."/>
            <person name="Stumpf M.P."/>
            <person name="Sudbery P.E."/>
            <person name="Srikantha T."/>
            <person name="Zeng Q."/>
            <person name="Berman J."/>
            <person name="Berriman M."/>
            <person name="Heitman J."/>
            <person name="Gow N.A."/>
            <person name="Lorenz M.C."/>
            <person name="Birren B.W."/>
            <person name="Kellis M."/>
            <person name="Cuomo C.A."/>
        </authorList>
    </citation>
    <scope>NUCLEOTIDE SEQUENCE [LARGE SCALE GENOMIC DNA]</scope>
    <source>
        <strain evidence="5">ATCC MYA-3404 / T1</strain>
    </source>
</reference>
<dbReference type="GO" id="GO:0016593">
    <property type="term" value="C:Cdc73/Paf1 complex"/>
    <property type="evidence" value="ECO:0007669"/>
    <property type="project" value="EnsemblFungi"/>
</dbReference>
<dbReference type="GO" id="GO:0031124">
    <property type="term" value="P:mRNA 3'-end processing"/>
    <property type="evidence" value="ECO:0007669"/>
    <property type="project" value="EnsemblFungi"/>
</dbReference>
<feature type="region of interest" description="Disordered" evidence="2">
    <location>
        <begin position="1"/>
        <end position="79"/>
    </location>
</feature>
<evidence type="ECO:0000256" key="1">
    <source>
        <dbReference type="SAM" id="Coils"/>
    </source>
</evidence>
<feature type="domain" description="Plus3" evidence="3">
    <location>
        <begin position="227"/>
        <end position="362"/>
    </location>
</feature>
<feature type="compositionally biased region" description="Acidic residues" evidence="2">
    <location>
        <begin position="56"/>
        <end position="70"/>
    </location>
</feature>
<evidence type="ECO:0000259" key="3">
    <source>
        <dbReference type="PROSITE" id="PS51360"/>
    </source>
</evidence>
<feature type="coiled-coil region" evidence="1">
    <location>
        <begin position="495"/>
        <end position="529"/>
    </location>
</feature>
<keyword evidence="1" id="KW-0175">Coiled coil</keyword>
<evidence type="ECO:0000256" key="2">
    <source>
        <dbReference type="SAM" id="MobiDB-lite"/>
    </source>
</evidence>
<dbReference type="GO" id="GO:0003723">
    <property type="term" value="F:RNA binding"/>
    <property type="evidence" value="ECO:0007669"/>
    <property type="project" value="EnsemblFungi"/>
</dbReference>
<dbReference type="HOGENOM" id="CLU_036626_1_0_1"/>
<dbReference type="Proteomes" id="UP000002037">
    <property type="component" value="Unassembled WGS sequence"/>
</dbReference>
<evidence type="ECO:0000313" key="5">
    <source>
        <dbReference type="Proteomes" id="UP000002037"/>
    </source>
</evidence>
<organism evidence="4 5">
    <name type="scientific">Candida tropicalis (strain ATCC MYA-3404 / T1)</name>
    <name type="common">Yeast</name>
    <dbReference type="NCBI Taxonomy" id="294747"/>
    <lineage>
        <taxon>Eukaryota</taxon>
        <taxon>Fungi</taxon>
        <taxon>Dikarya</taxon>
        <taxon>Ascomycota</taxon>
        <taxon>Saccharomycotina</taxon>
        <taxon>Pichiomycetes</taxon>
        <taxon>Debaryomycetaceae</taxon>
        <taxon>Candida/Lodderomyces clade</taxon>
        <taxon>Candida</taxon>
    </lineage>
</organism>
<dbReference type="GO" id="GO:0000122">
    <property type="term" value="P:negative regulation of transcription by RNA polymerase II"/>
    <property type="evidence" value="ECO:0007669"/>
    <property type="project" value="EnsemblFungi"/>
</dbReference>
<dbReference type="InterPro" id="IPR036128">
    <property type="entry name" value="Plus3-like_sf"/>
</dbReference>
<dbReference type="GO" id="GO:0070911">
    <property type="term" value="P:global genome nucleotide-excision repair"/>
    <property type="evidence" value="ECO:0007669"/>
    <property type="project" value="EnsemblFungi"/>
</dbReference>
<dbReference type="AlphaFoldDB" id="C5MG76"/>
<evidence type="ECO:0000313" key="4">
    <source>
        <dbReference type="EMBL" id="EER31339.1"/>
    </source>
</evidence>
<dbReference type="GO" id="GO:0006353">
    <property type="term" value="P:DNA-templated transcription termination"/>
    <property type="evidence" value="ECO:0007669"/>
    <property type="project" value="EnsemblFungi"/>
</dbReference>
<protein>
    <recommendedName>
        <fullName evidence="3">Plus3 domain-containing protein</fullName>
    </recommendedName>
</protein>
<dbReference type="GeneID" id="8299225"/>
<dbReference type="GO" id="GO:0001015">
    <property type="term" value="P:snoRNA transcription by RNA polymerase II"/>
    <property type="evidence" value="ECO:0007669"/>
    <property type="project" value="EnsemblFungi"/>
</dbReference>
<dbReference type="GO" id="GO:0042138">
    <property type="term" value="P:meiotic DNA double-strand break formation"/>
    <property type="evidence" value="ECO:0007669"/>
    <property type="project" value="EnsemblFungi"/>
</dbReference>
<dbReference type="OrthoDB" id="166375at2759"/>
<dbReference type="GO" id="GO:0032968">
    <property type="term" value="P:positive regulation of transcription elongation by RNA polymerase II"/>
    <property type="evidence" value="ECO:0007669"/>
    <property type="project" value="EnsemblFungi"/>
</dbReference>
<dbReference type="GO" id="GO:0003677">
    <property type="term" value="F:DNA binding"/>
    <property type="evidence" value="ECO:0007669"/>
    <property type="project" value="InterPro"/>
</dbReference>
<keyword evidence="5" id="KW-1185">Reference proteome</keyword>
<dbReference type="SUPFAM" id="SSF159042">
    <property type="entry name" value="Plus3-like"/>
    <property type="match status" value="1"/>
</dbReference>
<dbReference type="GO" id="GO:0006368">
    <property type="term" value="P:transcription elongation by RNA polymerase II"/>
    <property type="evidence" value="ECO:0007669"/>
    <property type="project" value="EnsemblFungi"/>
</dbReference>
<dbReference type="Pfam" id="PF03126">
    <property type="entry name" value="Plus-3"/>
    <property type="match status" value="1"/>
</dbReference>
<dbReference type="InterPro" id="IPR004343">
    <property type="entry name" value="Plus-3_dom"/>
</dbReference>
<dbReference type="VEuPathDB" id="FungiDB:CTRG_05069"/>
<dbReference type="Gene3D" id="3.90.70.200">
    <property type="entry name" value="Plus-3 domain"/>
    <property type="match status" value="1"/>
</dbReference>
<dbReference type="eggNOG" id="KOG2402">
    <property type="taxonomic scope" value="Eukaryota"/>
</dbReference>
<sequence length="549" mass="64644">MSDLEDDLLALAGGEDNTYASDSEEEIPLSKRKQTTTGSEEDDDAVLSKRRKVDYSEQEEEYEEEEEEELINPYPLEGKYKDEDDRMELEEMEEVEREQILFDREQEMDKFREKKYLQERMKKQKQANKYRSVEEPTRVSGRVKTGIKSEKKDKLNELRKQREQHSRKKSRRNLDYDEYSEEEDDDDEEEEEIEEVSDEEFDDYEESVQWGGVSKVKKPKQKKSTELAKLADINKITFGWRTFQQYCFNPGFEDAIVDTFGRINIGPDKVTRKDSYRMVKIIGVKLKKDRTYKLGRTRLDIYLTVSQNRTQTKDFPISFFSNSPITEEEFERYIRELTKTDEVIDLLDDVNSKFEEVDAFFKKGLSDQDINAMIERKKQLNADKSNIRAVDAVTQKTRLMDELQIAKQQGNFNKVSKILGDLKKIESILEHEAATNVQSKESIISKVNERNRKLNSTNIRKAEIKNKTLSSQQQNDGGDPFSRLKTTTKMFYQDLINQENEKALQEVNMQELIEEKNKQEEEISKSTYRDLGEMEKLIKSIDFDIEIEL</sequence>
<dbReference type="PROSITE" id="PS51360">
    <property type="entry name" value="PLUS3"/>
    <property type="match status" value="1"/>
</dbReference>
<dbReference type="GO" id="GO:2001209">
    <property type="term" value="P:positive regulation of transcription elongation by RNA polymerase I"/>
    <property type="evidence" value="ECO:0007669"/>
    <property type="project" value="EnsemblFungi"/>
</dbReference>
<gene>
    <name evidence="4" type="ORF">CTRG_05069</name>
</gene>
<feature type="compositionally biased region" description="Acidic residues" evidence="2">
    <location>
        <begin position="176"/>
        <end position="206"/>
    </location>
</feature>
<proteinExistence type="predicted"/>
<feature type="compositionally biased region" description="Basic and acidic residues" evidence="2">
    <location>
        <begin position="147"/>
        <end position="164"/>
    </location>
</feature>
<dbReference type="GO" id="GO:1990269">
    <property type="term" value="F:RNA polymerase II C-terminal domain phosphoserine binding"/>
    <property type="evidence" value="ECO:0007669"/>
    <property type="project" value="EnsemblFungi"/>
</dbReference>
<dbReference type="KEGG" id="ctp:CTRG_05069"/>